<dbReference type="Proteomes" id="UP000198372">
    <property type="component" value="Unassembled WGS sequence"/>
</dbReference>
<dbReference type="AlphaFoldDB" id="A0A238FIF3"/>
<accession>A0A238FIF3</accession>
<evidence type="ECO:0000313" key="2">
    <source>
        <dbReference type="Proteomes" id="UP000198372"/>
    </source>
</evidence>
<organism evidence="1 2">
    <name type="scientific">Microbotryum intermedium</name>
    <dbReference type="NCBI Taxonomy" id="269621"/>
    <lineage>
        <taxon>Eukaryota</taxon>
        <taxon>Fungi</taxon>
        <taxon>Dikarya</taxon>
        <taxon>Basidiomycota</taxon>
        <taxon>Pucciniomycotina</taxon>
        <taxon>Microbotryomycetes</taxon>
        <taxon>Microbotryales</taxon>
        <taxon>Microbotryaceae</taxon>
        <taxon>Microbotryum</taxon>
    </lineage>
</organism>
<evidence type="ECO:0000313" key="1">
    <source>
        <dbReference type="EMBL" id="SCV72569.1"/>
    </source>
</evidence>
<dbReference type="EMBL" id="FMSP01000009">
    <property type="protein sequence ID" value="SCV72569.1"/>
    <property type="molecule type" value="Genomic_DNA"/>
</dbReference>
<sequence length="174" mass="20064">MCQLSEPVHVVYHGPNDMAMPVSVPNAWVVKCTLRHQRNVLHVLLWICEPGCAACGNGYIFHRSGTAEPDRTVRRHCVPKYTSYQHKTEEFRRDALQKEVSDKQEKMQRYLADQAAKLAASIAYRVAENDIRTRRAPCASHPQPTHYTPASAQLQAEIRTDWSEYFTDDNFRMF</sequence>
<keyword evidence="2" id="KW-1185">Reference proteome</keyword>
<proteinExistence type="predicted"/>
<gene>
    <name evidence="1" type="ORF">BQ2448_4106</name>
</gene>
<reference evidence="2" key="1">
    <citation type="submission" date="2016-09" db="EMBL/GenBank/DDBJ databases">
        <authorList>
            <person name="Jeantristanb JTB J.-T."/>
            <person name="Ricardo R."/>
        </authorList>
    </citation>
    <scope>NUCLEOTIDE SEQUENCE [LARGE SCALE GENOMIC DNA]</scope>
</reference>
<protein>
    <submittedName>
        <fullName evidence="1">BQ2448_4106 protein</fullName>
    </submittedName>
</protein>
<name>A0A238FIF3_9BASI</name>